<dbReference type="OrthoDB" id="6780154at2759"/>
<dbReference type="InterPro" id="IPR036514">
    <property type="entry name" value="SGNH_hydro_sf"/>
</dbReference>
<evidence type="ECO:0000256" key="1">
    <source>
        <dbReference type="SAM" id="MobiDB-lite"/>
    </source>
</evidence>
<organism evidence="2 3">
    <name type="scientific">Paramuricea clavata</name>
    <name type="common">Red gorgonian</name>
    <name type="synonym">Violescent sea-whip</name>
    <dbReference type="NCBI Taxonomy" id="317549"/>
    <lineage>
        <taxon>Eukaryota</taxon>
        <taxon>Metazoa</taxon>
        <taxon>Cnidaria</taxon>
        <taxon>Anthozoa</taxon>
        <taxon>Octocorallia</taxon>
        <taxon>Malacalcyonacea</taxon>
        <taxon>Plexauridae</taxon>
        <taxon>Paramuricea</taxon>
    </lineage>
</organism>
<feature type="region of interest" description="Disordered" evidence="1">
    <location>
        <begin position="217"/>
        <end position="245"/>
    </location>
</feature>
<dbReference type="Proteomes" id="UP001152795">
    <property type="component" value="Unassembled WGS sequence"/>
</dbReference>
<dbReference type="InterPro" id="IPR036691">
    <property type="entry name" value="Endo/exonu/phosph_ase_sf"/>
</dbReference>
<evidence type="ECO:0000313" key="3">
    <source>
        <dbReference type="Proteomes" id="UP001152795"/>
    </source>
</evidence>
<dbReference type="EMBL" id="CACRXK020002642">
    <property type="protein sequence ID" value="CAB3995335.1"/>
    <property type="molecule type" value="Genomic_DNA"/>
</dbReference>
<dbReference type="SUPFAM" id="SSF56219">
    <property type="entry name" value="DNase I-like"/>
    <property type="match status" value="1"/>
</dbReference>
<reference evidence="2" key="1">
    <citation type="submission" date="2020-04" db="EMBL/GenBank/DDBJ databases">
        <authorList>
            <person name="Alioto T."/>
            <person name="Alioto T."/>
            <person name="Gomez Garrido J."/>
        </authorList>
    </citation>
    <scope>NUCLEOTIDE SEQUENCE</scope>
    <source>
        <strain evidence="2">A484AB</strain>
    </source>
</reference>
<accession>A0A6S7GUN3</accession>
<dbReference type="SUPFAM" id="SSF52266">
    <property type="entry name" value="SGNH hydrolase"/>
    <property type="match status" value="1"/>
</dbReference>
<dbReference type="PANTHER" id="PTHR47510:SF3">
    <property type="entry name" value="ENDO_EXONUCLEASE_PHOSPHATASE DOMAIN-CONTAINING PROTEIN"/>
    <property type="match status" value="1"/>
</dbReference>
<name>A0A6S7GUN3_PARCT</name>
<dbReference type="PANTHER" id="PTHR47510">
    <property type="entry name" value="REVERSE TRANSCRIPTASE DOMAIN-CONTAINING PROTEIN"/>
    <property type="match status" value="1"/>
</dbReference>
<evidence type="ECO:0000313" key="2">
    <source>
        <dbReference type="EMBL" id="CAB3995335.1"/>
    </source>
</evidence>
<feature type="compositionally biased region" description="Low complexity" evidence="1">
    <location>
        <begin position="52"/>
        <end position="66"/>
    </location>
</feature>
<gene>
    <name evidence="2" type="ORF">PACLA_8A057930</name>
</gene>
<sequence>RAYPDIPTQNRYSTLAISGPQVIEETVEAIQRQASGQGSQAIEVEEPVEAIQSQASGQGQTSTSTQDVDKSSDKPKSVLIIGDSIIKHIDPRKLSKKTVYKRSFPGKRVEEIHDEIDNIQMNDELSYVIIHVGTNNLSSESVDSCVRKIQKLALKTRRKFQNSKIGISSIIHRDDINVSAKLSAVNGKLKEMANNDDFAIGKTSEAANGFFKLNTSAGTTTNPANNPTNDNSTIQETSPLDVGNDNSGKACRGPTMGEFDSSLHCVARLKGLKIASINVNSLLKHIEEIRHLLFKFPFDIFAINESKIDDSVMDGEISIPGFNLIRKERNRAGGGVVLYIRDNLSYLDRNDLVPDRIEMLCNTVVNELKFNDTKITSPEEIANAFNTYFTDIGPNLACSIDDTDITFDRFVKPATSKMTRFKLVSHTKVVKLLSGLSNSKATGLDKISGKILKAAAPTIALSLTHIFNHAIITSCFHMNGKLLDFYHFIKRVHEISQKTIGQSQSYLK</sequence>
<feature type="compositionally biased region" description="Low complexity" evidence="1">
    <location>
        <begin position="217"/>
        <end position="233"/>
    </location>
</feature>
<proteinExistence type="predicted"/>
<feature type="region of interest" description="Disordered" evidence="1">
    <location>
        <begin position="32"/>
        <end position="74"/>
    </location>
</feature>
<dbReference type="AlphaFoldDB" id="A0A6S7GUN3"/>
<dbReference type="Gene3D" id="3.40.50.1110">
    <property type="entry name" value="SGNH hydrolase"/>
    <property type="match status" value="1"/>
</dbReference>
<dbReference type="Gene3D" id="3.60.10.10">
    <property type="entry name" value="Endonuclease/exonuclease/phosphatase"/>
    <property type="match status" value="1"/>
</dbReference>
<comment type="caution">
    <text evidence="2">The sequence shown here is derived from an EMBL/GenBank/DDBJ whole genome shotgun (WGS) entry which is preliminary data.</text>
</comment>
<protein>
    <submittedName>
        <fullName evidence="2">Partial</fullName>
    </submittedName>
</protein>
<keyword evidence="3" id="KW-1185">Reference proteome</keyword>
<feature type="non-terminal residue" evidence="2">
    <location>
        <position position="508"/>
    </location>
</feature>